<evidence type="ECO:0000256" key="4">
    <source>
        <dbReference type="ARBA" id="ARBA00022763"/>
    </source>
</evidence>
<sequence>MASHSSARIREWELPFFQQPRGTWRLQGPAGSGLSTALIDFVATQIMQGRSAREILVVTASKQAAGRFRSAVADRLATAGHSDYVADATMVRSIHSLAFALLRQSTDQDIRLITGAEQDSVIRELLLGQLDAGPAALAMWPPAYREAVGFVGFARDLRDFLLRAAERDLSPEQLQSLGQQYGQAIWSSAGAFLDEYEQVMSLGSPHNYSASELVAKVPRESLEQHPWSIIVVDDAQHLDPRSAELIQALMVQAETAIIAGDPQQSVFSFRGASPLWLENLPVPKGHDIVLGPSHRNPQRQKVLCNNLAREHTFIANTLRRAHLIHKIPWQDMAVIVREASAIAPIRRALLAAGVPAAVDATDVVLSEEHIVVAMLLALQALDSKLMLADVEALVQGPIGGADAITMRRLLRGLRRAELSAGGSRRAIEMLAQLLQPQCYPESEDLAWATAYLGPREMEILERIQKVLHAGEQAVGVEQTLWSIWEATGLGEHLLAQSLRGGAIGAQADRDLDAMLALFDAAGDWVERRPQGSVRGFIRHIQEQTLPTGVRDRRIEAPKAVQILTAHGAVGQEWQLVLVAGIQEGTWPALEQSDTIFKQAALTDLIDRGIEPGLPTSRLKEQLDEERRLFHLACTRASAQLYCTAVEDPEAANGEPSQFFESFDAPLLHHQPALQAEGAEQDAAEGAAMPRNNRLLSVPGLVAELRRVLGSPDASQRQRQQAARQLARLAQAGVPGAHPGHWWGIGGGSSKSPLEVQTLSPSKLETALLCPLKAQLGNVDGNSAAMQTGTLVHAYAEAVSTGADPLQARELIAQAHAAQLEGPDWARKSSEATFNQMLDRLDAWLEVHNAGDTLQGVEVPVNVEVEPDLRIKGKIDRLEREGDGLLIVDFKTGKTPPAAKAVEEMPQLLAYQLALSRGSFEQGQVRTAKGDGEEVEGAVLVYPKNTSGRITREQSKQTPEALEQFAQQLPAVLESLRGPVLEARENPMCTHCALASICPVQNPESGVAS</sequence>
<comment type="catalytic activity">
    <reaction evidence="12">
        <text>Couples ATP hydrolysis with the unwinding of duplex DNA by translocating in the 3'-5' direction.</text>
        <dbReference type="EC" id="5.6.2.4"/>
    </reaction>
</comment>
<dbReference type="PANTHER" id="PTHR11070:SF59">
    <property type="entry name" value="DNA 3'-5' HELICASE"/>
    <property type="match status" value="1"/>
</dbReference>
<keyword evidence="3 15" id="KW-0547">Nucleotide-binding</keyword>
<dbReference type="SUPFAM" id="SSF52980">
    <property type="entry name" value="Restriction endonuclease-like"/>
    <property type="match status" value="1"/>
</dbReference>
<feature type="domain" description="UvrD-like helicase ATP-binding" evidence="16">
    <location>
        <begin position="7"/>
        <end position="297"/>
    </location>
</feature>
<dbReference type="PROSITE" id="PS51198">
    <property type="entry name" value="UVRD_HELICASE_ATP_BIND"/>
    <property type="match status" value="1"/>
</dbReference>
<organism evidence="18 19">
    <name type="scientific">Corynebacterium pseudopelargi</name>
    <dbReference type="NCBI Taxonomy" id="2080757"/>
    <lineage>
        <taxon>Bacteria</taxon>
        <taxon>Bacillati</taxon>
        <taxon>Actinomycetota</taxon>
        <taxon>Actinomycetes</taxon>
        <taxon>Mycobacteriales</taxon>
        <taxon>Corynebacteriaceae</taxon>
        <taxon>Corynebacterium</taxon>
    </lineage>
</organism>
<dbReference type="Gene3D" id="3.40.50.300">
    <property type="entry name" value="P-loop containing nucleotide triphosphate hydrolases"/>
    <property type="match status" value="2"/>
</dbReference>
<dbReference type="EC" id="5.6.2.4" evidence="13"/>
<evidence type="ECO:0000256" key="12">
    <source>
        <dbReference type="ARBA" id="ARBA00034617"/>
    </source>
</evidence>
<dbReference type="GO" id="GO:0000725">
    <property type="term" value="P:recombinational repair"/>
    <property type="evidence" value="ECO:0007669"/>
    <property type="project" value="TreeGrafter"/>
</dbReference>
<evidence type="ECO:0000313" key="19">
    <source>
        <dbReference type="Proteomes" id="UP000271426"/>
    </source>
</evidence>
<dbReference type="KEGG" id="cpso:CPPEL_08480"/>
<keyword evidence="9" id="KW-0238">DNA-binding</keyword>
<evidence type="ECO:0000256" key="3">
    <source>
        <dbReference type="ARBA" id="ARBA00022741"/>
    </source>
</evidence>
<evidence type="ECO:0000256" key="13">
    <source>
        <dbReference type="ARBA" id="ARBA00034808"/>
    </source>
</evidence>
<comment type="similarity">
    <text evidence="1">Belongs to the helicase family. UvrD subfamily.</text>
</comment>
<dbReference type="PROSITE" id="PS51217">
    <property type="entry name" value="UVRD_HELICASE_CTER"/>
    <property type="match status" value="1"/>
</dbReference>
<comment type="catalytic activity">
    <reaction evidence="14">
        <text>ATP + H2O = ADP + phosphate + H(+)</text>
        <dbReference type="Rhea" id="RHEA:13065"/>
        <dbReference type="ChEBI" id="CHEBI:15377"/>
        <dbReference type="ChEBI" id="CHEBI:15378"/>
        <dbReference type="ChEBI" id="CHEBI:30616"/>
        <dbReference type="ChEBI" id="CHEBI:43474"/>
        <dbReference type="ChEBI" id="CHEBI:456216"/>
        <dbReference type="EC" id="5.6.2.4"/>
    </reaction>
</comment>
<dbReference type="InterPro" id="IPR038726">
    <property type="entry name" value="PDDEXK_AddAB-type"/>
</dbReference>
<dbReference type="EMBL" id="CP033898">
    <property type="protein sequence ID" value="AZA09799.1"/>
    <property type="molecule type" value="Genomic_DNA"/>
</dbReference>
<dbReference type="Gene3D" id="3.90.320.10">
    <property type="match status" value="1"/>
</dbReference>
<dbReference type="AlphaFoldDB" id="A0A3G6IVI0"/>
<reference evidence="18 19" key="1">
    <citation type="submission" date="2018-11" db="EMBL/GenBank/DDBJ databases">
        <authorList>
            <person name="Kleinhagauer T."/>
            <person name="Glaeser S.P."/>
            <person name="Spergser J."/>
            <person name="Ruckert C."/>
            <person name="Kaempfer P."/>
            <person name="Busse H.-J."/>
        </authorList>
    </citation>
    <scope>NUCLEOTIDE SEQUENCE [LARGE SCALE GENOMIC DNA]</scope>
    <source>
        <strain evidence="18 19">812CH</strain>
    </source>
</reference>
<feature type="binding site" evidence="15">
    <location>
        <begin position="28"/>
        <end position="35"/>
    </location>
    <ligand>
        <name>ATP</name>
        <dbReference type="ChEBI" id="CHEBI:30616"/>
    </ligand>
</feature>
<evidence type="ECO:0000256" key="11">
    <source>
        <dbReference type="ARBA" id="ARBA00023235"/>
    </source>
</evidence>
<feature type="domain" description="UvrD-like helicase C-terminal" evidence="17">
    <location>
        <begin position="267"/>
        <end position="570"/>
    </location>
</feature>
<keyword evidence="19" id="KW-1185">Reference proteome</keyword>
<evidence type="ECO:0000259" key="17">
    <source>
        <dbReference type="PROSITE" id="PS51217"/>
    </source>
</evidence>
<dbReference type="Pfam" id="PF00580">
    <property type="entry name" value="UvrD-helicase"/>
    <property type="match status" value="1"/>
</dbReference>
<dbReference type="GO" id="GO:0033202">
    <property type="term" value="C:DNA helicase complex"/>
    <property type="evidence" value="ECO:0007669"/>
    <property type="project" value="TreeGrafter"/>
</dbReference>
<dbReference type="Gene3D" id="1.10.486.10">
    <property type="entry name" value="PCRA, domain 4"/>
    <property type="match status" value="1"/>
</dbReference>
<keyword evidence="2" id="KW-0540">Nuclease</keyword>
<evidence type="ECO:0000256" key="15">
    <source>
        <dbReference type="PROSITE-ProRule" id="PRU00560"/>
    </source>
</evidence>
<evidence type="ECO:0000313" key="18">
    <source>
        <dbReference type="EMBL" id="AZA09799.1"/>
    </source>
</evidence>
<dbReference type="GO" id="GO:0005829">
    <property type="term" value="C:cytosol"/>
    <property type="evidence" value="ECO:0007669"/>
    <property type="project" value="TreeGrafter"/>
</dbReference>
<dbReference type="Pfam" id="PF13361">
    <property type="entry name" value="UvrD_C"/>
    <property type="match status" value="1"/>
</dbReference>
<keyword evidence="5 15" id="KW-0378">Hydrolase</keyword>
<dbReference type="PANTHER" id="PTHR11070">
    <property type="entry name" value="UVRD / RECB / PCRA DNA HELICASE FAMILY MEMBER"/>
    <property type="match status" value="1"/>
</dbReference>
<dbReference type="InterPro" id="IPR027417">
    <property type="entry name" value="P-loop_NTPase"/>
</dbReference>
<evidence type="ECO:0000256" key="8">
    <source>
        <dbReference type="ARBA" id="ARBA00022840"/>
    </source>
</evidence>
<keyword evidence="7" id="KW-0269">Exonuclease</keyword>
<name>A0A3G6IVI0_9CORY</name>
<dbReference type="GO" id="GO:0005524">
    <property type="term" value="F:ATP binding"/>
    <property type="evidence" value="ECO:0007669"/>
    <property type="project" value="UniProtKB-UniRule"/>
</dbReference>
<dbReference type="InterPro" id="IPR014017">
    <property type="entry name" value="DNA_helicase_UvrD-like_C"/>
</dbReference>
<dbReference type="GO" id="GO:0003677">
    <property type="term" value="F:DNA binding"/>
    <property type="evidence" value="ECO:0007669"/>
    <property type="project" value="UniProtKB-KW"/>
</dbReference>
<evidence type="ECO:0000256" key="2">
    <source>
        <dbReference type="ARBA" id="ARBA00022722"/>
    </source>
</evidence>
<dbReference type="InterPro" id="IPR000212">
    <property type="entry name" value="DNA_helicase_UvrD/REP"/>
</dbReference>
<evidence type="ECO:0000256" key="1">
    <source>
        <dbReference type="ARBA" id="ARBA00009922"/>
    </source>
</evidence>
<dbReference type="SUPFAM" id="SSF52540">
    <property type="entry name" value="P-loop containing nucleoside triphosphate hydrolases"/>
    <property type="match status" value="1"/>
</dbReference>
<keyword evidence="8 15" id="KW-0067">ATP-binding</keyword>
<keyword evidence="4" id="KW-0227">DNA damage</keyword>
<dbReference type="Proteomes" id="UP000271426">
    <property type="component" value="Chromosome"/>
</dbReference>
<evidence type="ECO:0000256" key="6">
    <source>
        <dbReference type="ARBA" id="ARBA00022806"/>
    </source>
</evidence>
<dbReference type="InterPro" id="IPR014016">
    <property type="entry name" value="UvrD-like_ATP-bd"/>
</dbReference>
<gene>
    <name evidence="18" type="ORF">CPPEL_08480</name>
</gene>
<evidence type="ECO:0000256" key="5">
    <source>
        <dbReference type="ARBA" id="ARBA00022801"/>
    </source>
</evidence>
<proteinExistence type="inferred from homology"/>
<dbReference type="GO" id="GO:0043138">
    <property type="term" value="F:3'-5' DNA helicase activity"/>
    <property type="evidence" value="ECO:0007669"/>
    <property type="project" value="UniProtKB-EC"/>
</dbReference>
<dbReference type="InterPro" id="IPR011604">
    <property type="entry name" value="PDDEXK-like_dom_sf"/>
</dbReference>
<dbReference type="Pfam" id="PF12705">
    <property type="entry name" value="PDDEXK_1"/>
    <property type="match status" value="1"/>
</dbReference>
<dbReference type="Gene3D" id="1.10.10.160">
    <property type="match status" value="1"/>
</dbReference>
<keyword evidence="10" id="KW-0234">DNA repair</keyword>
<dbReference type="InterPro" id="IPR013986">
    <property type="entry name" value="DExx_box_DNA_helicase_dom_sf"/>
</dbReference>
<accession>A0A3G6IVI0</accession>
<dbReference type="InterPro" id="IPR011335">
    <property type="entry name" value="Restrct_endonuc-II-like"/>
</dbReference>
<evidence type="ECO:0000256" key="10">
    <source>
        <dbReference type="ARBA" id="ARBA00023204"/>
    </source>
</evidence>
<protein>
    <recommendedName>
        <fullName evidence="13">DNA 3'-5' helicase</fullName>
        <ecNumber evidence="13">5.6.2.4</ecNumber>
    </recommendedName>
</protein>
<evidence type="ECO:0000259" key="16">
    <source>
        <dbReference type="PROSITE" id="PS51198"/>
    </source>
</evidence>
<keyword evidence="6 15" id="KW-0347">Helicase</keyword>
<evidence type="ECO:0000256" key="14">
    <source>
        <dbReference type="ARBA" id="ARBA00048988"/>
    </source>
</evidence>
<evidence type="ECO:0000256" key="9">
    <source>
        <dbReference type="ARBA" id="ARBA00023125"/>
    </source>
</evidence>
<keyword evidence="11" id="KW-0413">Isomerase</keyword>
<dbReference type="GO" id="GO:0004527">
    <property type="term" value="F:exonuclease activity"/>
    <property type="evidence" value="ECO:0007669"/>
    <property type="project" value="UniProtKB-KW"/>
</dbReference>
<evidence type="ECO:0000256" key="7">
    <source>
        <dbReference type="ARBA" id="ARBA00022839"/>
    </source>
</evidence>